<accession>A0ABS8ZSW8</accession>
<dbReference type="InterPro" id="IPR009057">
    <property type="entry name" value="Homeodomain-like_sf"/>
</dbReference>
<organism evidence="6 7">
    <name type="scientific">Kibdelosporangium philippinense</name>
    <dbReference type="NCBI Taxonomy" id="211113"/>
    <lineage>
        <taxon>Bacteria</taxon>
        <taxon>Bacillati</taxon>
        <taxon>Actinomycetota</taxon>
        <taxon>Actinomycetes</taxon>
        <taxon>Pseudonocardiales</taxon>
        <taxon>Pseudonocardiaceae</taxon>
        <taxon>Kibdelosporangium</taxon>
    </lineage>
</organism>
<keyword evidence="7" id="KW-1185">Reference proteome</keyword>
<keyword evidence="1" id="KW-0805">Transcription regulation</keyword>
<keyword evidence="2 4" id="KW-0238">DNA-binding</keyword>
<dbReference type="PANTHER" id="PTHR47506:SF1">
    <property type="entry name" value="HTH-TYPE TRANSCRIPTIONAL REGULATOR YJDC"/>
    <property type="match status" value="1"/>
</dbReference>
<dbReference type="InterPro" id="IPR011075">
    <property type="entry name" value="TetR_C"/>
</dbReference>
<protein>
    <submittedName>
        <fullName evidence="6">TetR/AcrR family transcriptional regulator</fullName>
    </submittedName>
</protein>
<dbReference type="PRINTS" id="PR00455">
    <property type="entry name" value="HTHTETR"/>
</dbReference>
<dbReference type="PROSITE" id="PS50977">
    <property type="entry name" value="HTH_TETR_2"/>
    <property type="match status" value="1"/>
</dbReference>
<sequence length="185" mass="20092">MTDSPRDRILATTKKLFYNNGIQATGVDEVVAEAAVSKRTLYRLFESKDQLITEYLAQFDHMGLPGEHNLDSTEITPRERLIALFDRPRASQTFRGCPMHNAAVELADPNHPARALVAEHKTALRAKIIAIAEEAGAPDPEVLGTQLHTLAEGASSLATSLDDVEPFDHARTAAMVLIDHALGGA</sequence>
<proteinExistence type="predicted"/>
<dbReference type="InterPro" id="IPR001647">
    <property type="entry name" value="HTH_TetR"/>
</dbReference>
<dbReference type="InterPro" id="IPR036271">
    <property type="entry name" value="Tet_transcr_reg_TetR-rel_C_sf"/>
</dbReference>
<evidence type="ECO:0000313" key="7">
    <source>
        <dbReference type="Proteomes" id="UP001521150"/>
    </source>
</evidence>
<keyword evidence="3" id="KW-0804">Transcription</keyword>
<dbReference type="EMBL" id="JAJVCN010000004">
    <property type="protein sequence ID" value="MCE7010801.1"/>
    <property type="molecule type" value="Genomic_DNA"/>
</dbReference>
<comment type="caution">
    <text evidence="6">The sequence shown here is derived from an EMBL/GenBank/DDBJ whole genome shotgun (WGS) entry which is preliminary data.</text>
</comment>
<evidence type="ECO:0000256" key="4">
    <source>
        <dbReference type="PROSITE-ProRule" id="PRU00335"/>
    </source>
</evidence>
<evidence type="ECO:0000313" key="6">
    <source>
        <dbReference type="EMBL" id="MCE7010801.1"/>
    </source>
</evidence>
<feature type="DNA-binding region" description="H-T-H motif" evidence="4">
    <location>
        <begin position="26"/>
        <end position="45"/>
    </location>
</feature>
<dbReference type="PANTHER" id="PTHR47506">
    <property type="entry name" value="TRANSCRIPTIONAL REGULATORY PROTEIN"/>
    <property type="match status" value="1"/>
</dbReference>
<dbReference type="Proteomes" id="UP001521150">
    <property type="component" value="Unassembled WGS sequence"/>
</dbReference>
<gene>
    <name evidence="6" type="ORF">LWC34_49570</name>
</gene>
<dbReference type="SUPFAM" id="SSF48498">
    <property type="entry name" value="Tetracyclin repressor-like, C-terminal domain"/>
    <property type="match status" value="1"/>
</dbReference>
<dbReference type="SUPFAM" id="SSF46689">
    <property type="entry name" value="Homeodomain-like"/>
    <property type="match status" value="1"/>
</dbReference>
<dbReference type="Pfam" id="PF00440">
    <property type="entry name" value="TetR_N"/>
    <property type="match status" value="1"/>
</dbReference>
<reference evidence="6 7" key="1">
    <citation type="submission" date="2021-12" db="EMBL/GenBank/DDBJ databases">
        <title>Genome sequence of Kibdelosporangium philippinense ATCC 49844.</title>
        <authorList>
            <person name="Fedorov E.A."/>
            <person name="Omeragic M."/>
            <person name="Shalygina K.F."/>
            <person name="Maclea K.S."/>
        </authorList>
    </citation>
    <scope>NUCLEOTIDE SEQUENCE [LARGE SCALE GENOMIC DNA]</scope>
    <source>
        <strain evidence="6 7">ATCC 49844</strain>
    </source>
</reference>
<evidence type="ECO:0000256" key="1">
    <source>
        <dbReference type="ARBA" id="ARBA00023015"/>
    </source>
</evidence>
<dbReference type="Pfam" id="PF16925">
    <property type="entry name" value="TetR_C_13"/>
    <property type="match status" value="1"/>
</dbReference>
<evidence type="ECO:0000259" key="5">
    <source>
        <dbReference type="PROSITE" id="PS50977"/>
    </source>
</evidence>
<feature type="domain" description="HTH tetR-type" evidence="5">
    <location>
        <begin position="3"/>
        <end position="63"/>
    </location>
</feature>
<evidence type="ECO:0000256" key="3">
    <source>
        <dbReference type="ARBA" id="ARBA00023163"/>
    </source>
</evidence>
<evidence type="ECO:0000256" key="2">
    <source>
        <dbReference type="ARBA" id="ARBA00023125"/>
    </source>
</evidence>
<name>A0ABS8ZSW8_9PSEU</name>
<dbReference type="RefSeq" id="WP_233733027.1">
    <property type="nucleotide sequence ID" value="NZ_JAJVCN010000004.1"/>
</dbReference>
<dbReference type="Gene3D" id="1.10.357.10">
    <property type="entry name" value="Tetracycline Repressor, domain 2"/>
    <property type="match status" value="1"/>
</dbReference>